<reference evidence="1" key="1">
    <citation type="submission" date="2021-02" db="EMBL/GenBank/DDBJ databases">
        <title>Metagenome analyses of Stigonema ocellatum DSM 106950, Chlorogloea purpurea SAG 13.99 and Gomphosphaeria aponina DSM 107014.</title>
        <authorList>
            <person name="Marter P."/>
            <person name="Huang S."/>
        </authorList>
    </citation>
    <scope>NUCLEOTIDE SEQUENCE</scope>
    <source>
        <strain evidence="1">JP213</strain>
    </source>
</reference>
<dbReference type="PANTHER" id="PTHR32097:SF18">
    <property type="entry name" value="RING-TYPE DOMAIN-CONTAINING PROTEIN"/>
    <property type="match status" value="1"/>
</dbReference>
<evidence type="ECO:0000313" key="2">
    <source>
        <dbReference type="Proteomes" id="UP000767446"/>
    </source>
</evidence>
<dbReference type="PANTHER" id="PTHR32097">
    <property type="entry name" value="CAMP-BINDING PROTEIN 1-RELATED"/>
    <property type="match status" value="1"/>
</dbReference>
<gene>
    <name evidence="1" type="ORF">DSM107014_07550</name>
</gene>
<sequence>MLNQIALKRLNLIAYNGKINKKSLLGATINAEIGQLGFRIKNYQEIDNISSESLNIIMHTLKEMRGANVNYVPLFSKFPDEIPNQWFYLIKRLFSFFNLYEFSEAEKEKFGADPTTQYQSLELYEEALAKQKEKIGDTHIEWIELTALPIELVKLRLVEWVLALIYGQTPIQETLWDDILYCLNELSIPFDCNKVTIKETLVRLVAKSWKKANSLQGIKTPTDLIRLFAYLTAQDVSLAEDIFLKGLKYSKPQRREIIQFLENCSNLEEDLLRYQGLWKKILKGLHPGDYKDKFPKVVKAYDRLINGEILSFEGKLEKAQGNAKLALLKQRPSMLIRKLSNLIGVVSTDSLVSTLQELNAEDLPLPLLMQAFFALNYKGKRLIINKQGKFYNVLETTLYLQALDNSKSPPLLPINKALDNLIIQKLANLWDLNTKVWIDLRLFSYILPLQARKQSEGLLNLARGTRIKLGNQKVLRSFVYWKQQEKRTDYDLALMKLDDNFNYAGRVSWSSYSSEGDIIFSGDIQSAELGACEFLDIKLDAVKQTNPYLVVSVLVFAGENFEQVTACYSGWMMRDNPENDVATFDAKTVANKVTVKSTSQARFWVPFIIDTRKGELIYVDLYSKGSNVIEGNKHLPATVAALVKYNQYRPNFGALAHWFKRANKAQLTPREKAEITIGMDDDCTINVTQLVGERIFTLGLTKD</sequence>
<dbReference type="AlphaFoldDB" id="A0A941GPZ9"/>
<protein>
    <submittedName>
        <fullName evidence="1">TerD family protein</fullName>
    </submittedName>
</protein>
<organism evidence="1 2">
    <name type="scientific">Gomphosphaeria aponina SAG 52.96 = DSM 107014</name>
    <dbReference type="NCBI Taxonomy" id="1521640"/>
    <lineage>
        <taxon>Bacteria</taxon>
        <taxon>Bacillati</taxon>
        <taxon>Cyanobacteriota</taxon>
        <taxon>Cyanophyceae</taxon>
        <taxon>Oscillatoriophycideae</taxon>
        <taxon>Chroococcales</taxon>
        <taxon>Gomphosphaeriaceae</taxon>
        <taxon>Gomphosphaeria</taxon>
    </lineage>
</organism>
<comment type="caution">
    <text evidence="1">The sequence shown here is derived from an EMBL/GenBank/DDBJ whole genome shotgun (WGS) entry which is preliminary data.</text>
</comment>
<proteinExistence type="predicted"/>
<dbReference type="EMBL" id="JADQBC010000042">
    <property type="protein sequence ID" value="MBR8827749.1"/>
    <property type="molecule type" value="Genomic_DNA"/>
</dbReference>
<dbReference type="Proteomes" id="UP000767446">
    <property type="component" value="Unassembled WGS sequence"/>
</dbReference>
<accession>A0A941GPZ9</accession>
<dbReference type="InterPro" id="IPR051324">
    <property type="entry name" value="Stress/Tellurium_Resist"/>
</dbReference>
<name>A0A941GPZ9_9CHRO</name>
<evidence type="ECO:0000313" key="1">
    <source>
        <dbReference type="EMBL" id="MBR8827749.1"/>
    </source>
</evidence>